<name>A0A419W945_9BACT</name>
<dbReference type="AlphaFoldDB" id="A0A419W945"/>
<proteinExistence type="predicted"/>
<dbReference type="EMBL" id="RAPN01000001">
    <property type="protein sequence ID" value="RKD91998.1"/>
    <property type="molecule type" value="Genomic_DNA"/>
</dbReference>
<dbReference type="OrthoDB" id="6307329at2"/>
<dbReference type="InterPro" id="IPR001173">
    <property type="entry name" value="Glyco_trans_2-like"/>
</dbReference>
<dbReference type="RefSeq" id="WP_120274249.1">
    <property type="nucleotide sequence ID" value="NZ_RAPN01000001.1"/>
</dbReference>
<dbReference type="Gene3D" id="3.90.550.10">
    <property type="entry name" value="Spore Coat Polysaccharide Biosynthesis Protein SpsA, Chain A"/>
    <property type="match status" value="1"/>
</dbReference>
<feature type="domain" description="Glycosyltransferase 2-like" evidence="3">
    <location>
        <begin position="5"/>
        <end position="130"/>
    </location>
</feature>
<reference evidence="4 5" key="1">
    <citation type="submission" date="2018-09" db="EMBL/GenBank/DDBJ databases">
        <title>Genomic Encyclopedia of Archaeal and Bacterial Type Strains, Phase II (KMG-II): from individual species to whole genera.</title>
        <authorList>
            <person name="Goeker M."/>
        </authorList>
    </citation>
    <scope>NUCLEOTIDE SEQUENCE [LARGE SCALE GENOMIC DNA]</scope>
    <source>
        <strain evidence="4 5">DSM 27148</strain>
    </source>
</reference>
<dbReference type="Proteomes" id="UP000283387">
    <property type="component" value="Unassembled WGS sequence"/>
</dbReference>
<evidence type="ECO:0000313" key="5">
    <source>
        <dbReference type="Proteomes" id="UP000283387"/>
    </source>
</evidence>
<evidence type="ECO:0000256" key="2">
    <source>
        <dbReference type="ARBA" id="ARBA00022679"/>
    </source>
</evidence>
<sequence length="330" mass="38287">MPTLSIIIPVYNVEEHIRKCVDSIVVNKSSAIEIILVDDGSSDKSGAICDQIAETDSRVTVIHKKNGGVSKARNTGLAVTKGKYIGFVDSDDYVTENYVDSLIELLNTESPDIIQFGVERVSTRNAYTICPEKSRLYQNSNNYILKEHYSHGVWSYAFKAELIEKNKIRFPEDIPFSEDQAFIARCFLKSHSIKAINRCLYYYIDRFNSAVNSNKKHERAYCNLLVFNDLLRFHKDNELNATAFSRSILKNLFFDYFLYLKRFNILKKEFIKEDLNVIVNSDYLKTFSRKLHILYATATVYPVEFALYSQAVRKIDRTIRSIKKRVHRLY</sequence>
<dbReference type="GO" id="GO:0016758">
    <property type="term" value="F:hexosyltransferase activity"/>
    <property type="evidence" value="ECO:0007669"/>
    <property type="project" value="UniProtKB-ARBA"/>
</dbReference>
<accession>A0A419W945</accession>
<protein>
    <submittedName>
        <fullName evidence="4">Glycosyltransferase involved in cell wall biosynthesis</fullName>
    </submittedName>
</protein>
<dbReference type="Pfam" id="PF00535">
    <property type="entry name" value="Glycos_transf_2"/>
    <property type="match status" value="1"/>
</dbReference>
<keyword evidence="1" id="KW-0328">Glycosyltransferase</keyword>
<gene>
    <name evidence="4" type="ORF">BC643_2367</name>
</gene>
<dbReference type="PANTHER" id="PTHR22916:SF51">
    <property type="entry name" value="GLYCOSYLTRANSFERASE EPSH-RELATED"/>
    <property type="match status" value="1"/>
</dbReference>
<dbReference type="PANTHER" id="PTHR22916">
    <property type="entry name" value="GLYCOSYLTRANSFERASE"/>
    <property type="match status" value="1"/>
</dbReference>
<organism evidence="4 5">
    <name type="scientific">Mangrovibacterium diazotrophicum</name>
    <dbReference type="NCBI Taxonomy" id="1261403"/>
    <lineage>
        <taxon>Bacteria</taxon>
        <taxon>Pseudomonadati</taxon>
        <taxon>Bacteroidota</taxon>
        <taxon>Bacteroidia</taxon>
        <taxon>Marinilabiliales</taxon>
        <taxon>Prolixibacteraceae</taxon>
        <taxon>Mangrovibacterium</taxon>
    </lineage>
</organism>
<dbReference type="CDD" id="cd00761">
    <property type="entry name" value="Glyco_tranf_GTA_type"/>
    <property type="match status" value="1"/>
</dbReference>
<evidence type="ECO:0000259" key="3">
    <source>
        <dbReference type="Pfam" id="PF00535"/>
    </source>
</evidence>
<dbReference type="InterPro" id="IPR029044">
    <property type="entry name" value="Nucleotide-diphossugar_trans"/>
</dbReference>
<keyword evidence="2 4" id="KW-0808">Transferase</keyword>
<keyword evidence="5" id="KW-1185">Reference proteome</keyword>
<dbReference type="SUPFAM" id="SSF53448">
    <property type="entry name" value="Nucleotide-diphospho-sugar transferases"/>
    <property type="match status" value="1"/>
</dbReference>
<evidence type="ECO:0000313" key="4">
    <source>
        <dbReference type="EMBL" id="RKD91998.1"/>
    </source>
</evidence>
<evidence type="ECO:0000256" key="1">
    <source>
        <dbReference type="ARBA" id="ARBA00022676"/>
    </source>
</evidence>
<comment type="caution">
    <text evidence="4">The sequence shown here is derived from an EMBL/GenBank/DDBJ whole genome shotgun (WGS) entry which is preliminary data.</text>
</comment>